<dbReference type="AlphaFoldDB" id="A0A6C2UF92"/>
<dbReference type="RefSeq" id="WP_136060268.1">
    <property type="nucleotide sequence ID" value="NZ_CAAHFH010000001.1"/>
</dbReference>
<evidence type="ECO:0000313" key="2">
    <source>
        <dbReference type="EMBL" id="VGO18815.1"/>
    </source>
</evidence>
<protein>
    <recommendedName>
        <fullName evidence="1">DUF5703 domain-containing protein</fullName>
    </recommendedName>
</protein>
<dbReference type="InterPro" id="IPR012341">
    <property type="entry name" value="6hp_glycosidase-like_sf"/>
</dbReference>
<evidence type="ECO:0000313" key="3">
    <source>
        <dbReference type="Proteomes" id="UP000346198"/>
    </source>
</evidence>
<dbReference type="Proteomes" id="UP000346198">
    <property type="component" value="Unassembled WGS sequence"/>
</dbReference>
<dbReference type="Gene3D" id="2.60.40.1180">
    <property type="entry name" value="Golgi alpha-mannosidase II"/>
    <property type="match status" value="1"/>
</dbReference>
<organism evidence="2 3">
    <name type="scientific">Pontiella sulfatireligans</name>
    <dbReference type="NCBI Taxonomy" id="2750658"/>
    <lineage>
        <taxon>Bacteria</taxon>
        <taxon>Pseudomonadati</taxon>
        <taxon>Kiritimatiellota</taxon>
        <taxon>Kiritimatiellia</taxon>
        <taxon>Kiritimatiellales</taxon>
        <taxon>Pontiellaceae</taxon>
        <taxon>Pontiella</taxon>
    </lineage>
</organism>
<name>A0A6C2UF92_9BACT</name>
<dbReference type="InterPro" id="IPR008928">
    <property type="entry name" value="6-hairpin_glycosidase_sf"/>
</dbReference>
<proteinExistence type="predicted"/>
<reference evidence="2 3" key="1">
    <citation type="submission" date="2019-04" db="EMBL/GenBank/DDBJ databases">
        <authorList>
            <person name="Van Vliet M D."/>
        </authorList>
    </citation>
    <scope>NUCLEOTIDE SEQUENCE [LARGE SCALE GENOMIC DNA]</scope>
    <source>
        <strain evidence="2 3">F21</strain>
    </source>
</reference>
<dbReference type="SUPFAM" id="SSF48208">
    <property type="entry name" value="Six-hairpin glycosidases"/>
    <property type="match status" value="1"/>
</dbReference>
<dbReference type="Pfam" id="PF18961">
    <property type="entry name" value="DUF5703_N"/>
    <property type="match status" value="1"/>
</dbReference>
<evidence type="ECO:0000259" key="1">
    <source>
        <dbReference type="Pfam" id="PF18961"/>
    </source>
</evidence>
<gene>
    <name evidence="2" type="ORF">SCARR_00868</name>
</gene>
<accession>A0A6C2UF92</accession>
<dbReference type="InterPro" id="IPR013780">
    <property type="entry name" value="Glyco_hydro_b"/>
</dbReference>
<dbReference type="EMBL" id="CAAHFH010000001">
    <property type="protein sequence ID" value="VGO18815.1"/>
    <property type="molecule type" value="Genomic_DNA"/>
</dbReference>
<dbReference type="GO" id="GO:0005975">
    <property type="term" value="P:carbohydrate metabolic process"/>
    <property type="evidence" value="ECO:0007669"/>
    <property type="project" value="InterPro"/>
</dbReference>
<feature type="domain" description="DUF5703" evidence="1">
    <location>
        <begin position="32"/>
        <end position="291"/>
    </location>
</feature>
<sequence>MRAKWLIKAWVLVFGGWVCQADSDWIDNYNVVWESPSADQSGQMPLGNGDIAAGVYAIEDDALFMLLSKNDALTYNGDIFKTGRVKIALDPNPFAKGKPFRQTLDLKTGSIRIEADGTTLQLWADANRPVYHVQIESPVEVLVLVAADPWTRFDSCRHNRTSEPLEMPTQDVVLSQNGYVLTYYAVGDRSVYPTELKYYEIEHMASEYSDPYRFNTFGNLIESSELELKDGALYGSGKTFDIRIHAKCSQEPDPEKWIGDFEKQAANPTDVAADWKAHCQWWSGFWNRGWIQVNDSGIAPDARGKLDHEVYKAKRNVKDNGAMVAQSYNVFRYLMACQSRGRIQTKFNGGILSQPLRYTATEYKQYKKKLAGDWRIEGEKYISSEDQRLWGRRFTHQNQRLLYWPLLMSGDADLMQPFFDFYWNLLPMRRAVCKAWFGHDGAYFRENMELTGGERDCAPSADRNNRLQEKPIKTPQGGNVKGSYHHSYYFTAGLESAAMMIDYVKYTQDDVFRDDVLVPFAREILTFYDKHYPRDGSGKLRMDPSQALETWWVAINPANDIAGLLYNLDGLLAIRAGTDEDRETWRRFRQEIPEVHLQEIEGRMAIVPALEWSVKKNTEIPELYPLFPFTRFSAALGTKDIAEWTMENRIEKNARDYKCWTQDQIGWAYAGNAAEAQDGLIRRFLHTSPRCRFPLYGSQNPDSCPDFDHFGSGSIALQRMLVQEAAGEIHLLPAWPKTWDVDFKLHLSGNAVITGLVKDGKLQQWAIEPASRSKNVVVHEPQ</sequence>
<dbReference type="InterPro" id="IPR043757">
    <property type="entry name" value="DUF5703_N"/>
</dbReference>
<dbReference type="Gene3D" id="1.50.10.10">
    <property type="match status" value="1"/>
</dbReference>
<keyword evidence="3" id="KW-1185">Reference proteome</keyword>